<dbReference type="InterPro" id="IPR052155">
    <property type="entry name" value="Biofilm_reg_signaling"/>
</dbReference>
<keyword evidence="6" id="KW-1185">Reference proteome</keyword>
<dbReference type="Proteomes" id="UP001317629">
    <property type="component" value="Chromosome"/>
</dbReference>
<protein>
    <recommendedName>
        <fullName evidence="7">EAL domain-containing protein</fullName>
    </recommendedName>
</protein>
<dbReference type="SMART" id="SM00304">
    <property type="entry name" value="HAMP"/>
    <property type="match status" value="1"/>
</dbReference>
<dbReference type="PROSITE" id="PS50885">
    <property type="entry name" value="HAMP"/>
    <property type="match status" value="1"/>
</dbReference>
<accession>A0ABM8E7Z9</accession>
<dbReference type="PROSITE" id="PS50883">
    <property type="entry name" value="EAL"/>
    <property type="match status" value="1"/>
</dbReference>
<organism evidence="5 6">
    <name type="scientific">Methylocystis iwaonis</name>
    <dbReference type="NCBI Taxonomy" id="2885079"/>
    <lineage>
        <taxon>Bacteria</taxon>
        <taxon>Pseudomonadati</taxon>
        <taxon>Pseudomonadota</taxon>
        <taxon>Alphaproteobacteria</taxon>
        <taxon>Hyphomicrobiales</taxon>
        <taxon>Methylocystaceae</taxon>
        <taxon>Methylocystis</taxon>
    </lineage>
</organism>
<dbReference type="Pfam" id="PF00563">
    <property type="entry name" value="EAL"/>
    <property type="match status" value="1"/>
</dbReference>
<dbReference type="InterPro" id="IPR043128">
    <property type="entry name" value="Rev_trsase/Diguanyl_cyclase"/>
</dbReference>
<dbReference type="CDD" id="cd01948">
    <property type="entry name" value="EAL"/>
    <property type="match status" value="1"/>
</dbReference>
<dbReference type="SMART" id="SM00267">
    <property type="entry name" value="GGDEF"/>
    <property type="match status" value="1"/>
</dbReference>
<feature type="transmembrane region" description="Helical" evidence="1">
    <location>
        <begin position="50"/>
        <end position="72"/>
    </location>
</feature>
<dbReference type="Gene3D" id="3.30.70.270">
    <property type="match status" value="1"/>
</dbReference>
<evidence type="ECO:0000313" key="5">
    <source>
        <dbReference type="EMBL" id="BDV34098.1"/>
    </source>
</evidence>
<keyword evidence="1" id="KW-0472">Membrane</keyword>
<dbReference type="SMART" id="SM00052">
    <property type="entry name" value="EAL"/>
    <property type="match status" value="1"/>
</dbReference>
<proteinExistence type="predicted"/>
<evidence type="ECO:0000259" key="2">
    <source>
        <dbReference type="PROSITE" id="PS50883"/>
    </source>
</evidence>
<dbReference type="InterPro" id="IPR029787">
    <property type="entry name" value="Nucleotide_cyclase"/>
</dbReference>
<dbReference type="Gene3D" id="6.10.340.10">
    <property type="match status" value="1"/>
</dbReference>
<keyword evidence="1" id="KW-0812">Transmembrane</keyword>
<feature type="domain" description="GGDEF" evidence="4">
    <location>
        <begin position="162"/>
        <end position="317"/>
    </location>
</feature>
<dbReference type="Pfam" id="PF00672">
    <property type="entry name" value="HAMP"/>
    <property type="match status" value="1"/>
</dbReference>
<dbReference type="RefSeq" id="WP_281931727.1">
    <property type="nucleotide sequence ID" value="NZ_AP027142.1"/>
</dbReference>
<dbReference type="PANTHER" id="PTHR44757:SF2">
    <property type="entry name" value="BIOFILM ARCHITECTURE MAINTENANCE PROTEIN MBAA"/>
    <property type="match status" value="1"/>
</dbReference>
<dbReference type="InterPro" id="IPR000160">
    <property type="entry name" value="GGDEF_dom"/>
</dbReference>
<feature type="transmembrane region" description="Helical" evidence="1">
    <location>
        <begin position="21"/>
        <end position="44"/>
    </location>
</feature>
<dbReference type="Pfam" id="PF00990">
    <property type="entry name" value="GGDEF"/>
    <property type="match status" value="2"/>
</dbReference>
<evidence type="ECO:0000259" key="4">
    <source>
        <dbReference type="PROSITE" id="PS50887"/>
    </source>
</evidence>
<dbReference type="PROSITE" id="PS51257">
    <property type="entry name" value="PROKAR_LIPOPROTEIN"/>
    <property type="match status" value="1"/>
</dbReference>
<dbReference type="SUPFAM" id="SSF158472">
    <property type="entry name" value="HAMP domain-like"/>
    <property type="match status" value="1"/>
</dbReference>
<dbReference type="CDD" id="cd06225">
    <property type="entry name" value="HAMP"/>
    <property type="match status" value="1"/>
</dbReference>
<evidence type="ECO:0008006" key="7">
    <source>
        <dbReference type="Google" id="ProtNLM"/>
    </source>
</evidence>
<dbReference type="CDD" id="cd01949">
    <property type="entry name" value="GGDEF"/>
    <property type="match status" value="1"/>
</dbReference>
<dbReference type="PANTHER" id="PTHR44757">
    <property type="entry name" value="DIGUANYLATE CYCLASE DGCP"/>
    <property type="match status" value="1"/>
</dbReference>
<evidence type="ECO:0000259" key="3">
    <source>
        <dbReference type="PROSITE" id="PS50885"/>
    </source>
</evidence>
<dbReference type="InterPro" id="IPR001633">
    <property type="entry name" value="EAL_dom"/>
</dbReference>
<sequence>MIDQDRDAAFGRGLNSIPVRFCLMSMTLSGACALGLTYLLLYAMEGGPDWRIIGLAVLFTAALPAMVTYAAAHRLAGSIVALRKSADAIAAGDVNSPIDVECACEVGGLAKSFHKMVERLNANIRRMNALAHSDAVTGLPNRAAINHVLSLGAKRSDAPGDCFGALFFIDLDGFKSINDAFGHQIGDALLKAVSRRVAAEAFQRRFEELATCTTAFGELCDACPEDIVFARFAGDEFVALVPEVNDPSQVEEIARAIVASLEEPFEIKGQRIQVGASVGVARAPQDATNPHELLRLADIAMYAAKQRGKNNFVLFEPGLRATAVERNELEYELRKAIHSDALSLHFQPKVESAGLSLSGVEALLRWSHPIRGMVPPGKFIPIAEHAGLMPELGAAVLTLALRQCRAWVDQGKQIPIAVNVSPAQFDDPLFAPNLIALLTQHGVDPSLIEVEITETMVMTDFDAAAARVAALRDAGLRISVDDFGVGFSNLSQLAKLPVNFLKIDRSLTEAVSFDPKAQAIVRATINMAHALGHATIAEGIETDEQAAFLRLAGCDMMQGFLFARPMPAHEFEKWLAAREDVGLKSQGIRSEKAASAA</sequence>
<evidence type="ECO:0000313" key="6">
    <source>
        <dbReference type="Proteomes" id="UP001317629"/>
    </source>
</evidence>
<dbReference type="NCBIfam" id="TIGR00254">
    <property type="entry name" value="GGDEF"/>
    <property type="match status" value="2"/>
</dbReference>
<dbReference type="SUPFAM" id="SSF55073">
    <property type="entry name" value="Nucleotide cyclase"/>
    <property type="match status" value="1"/>
</dbReference>
<evidence type="ECO:0000256" key="1">
    <source>
        <dbReference type="SAM" id="Phobius"/>
    </source>
</evidence>
<dbReference type="PROSITE" id="PS50887">
    <property type="entry name" value="GGDEF"/>
    <property type="match status" value="1"/>
</dbReference>
<reference evidence="5 6" key="1">
    <citation type="journal article" date="2023" name="Int. J. Syst. Evol. Microbiol.">
        <title>Methylocystis iwaonis sp. nov., a type II methane-oxidizing bacterium from surface soil of a rice paddy field in Japan, and emended description of the genus Methylocystis (ex Whittenbury et al. 1970) Bowman et al. 1993.</title>
        <authorList>
            <person name="Kaise H."/>
            <person name="Sawadogo J.B."/>
            <person name="Alam M.S."/>
            <person name="Ueno C."/>
            <person name="Dianou D."/>
            <person name="Shinjo R."/>
            <person name="Asakawa S."/>
        </authorList>
    </citation>
    <scope>NUCLEOTIDE SEQUENCE [LARGE SCALE GENOMIC DNA]</scope>
    <source>
        <strain evidence="5 6">SS37A-Re</strain>
    </source>
</reference>
<feature type="domain" description="EAL" evidence="2">
    <location>
        <begin position="326"/>
        <end position="579"/>
    </location>
</feature>
<feature type="domain" description="HAMP" evidence="3">
    <location>
        <begin position="73"/>
        <end position="125"/>
    </location>
</feature>
<keyword evidence="1" id="KW-1133">Transmembrane helix</keyword>
<dbReference type="EMBL" id="AP027142">
    <property type="protein sequence ID" value="BDV34098.1"/>
    <property type="molecule type" value="Genomic_DNA"/>
</dbReference>
<gene>
    <name evidence="5" type="ORF">SS37A_16270</name>
</gene>
<dbReference type="Gene3D" id="3.20.20.450">
    <property type="entry name" value="EAL domain"/>
    <property type="match status" value="1"/>
</dbReference>
<dbReference type="InterPro" id="IPR003660">
    <property type="entry name" value="HAMP_dom"/>
</dbReference>
<dbReference type="InterPro" id="IPR035919">
    <property type="entry name" value="EAL_sf"/>
</dbReference>
<dbReference type="SUPFAM" id="SSF141868">
    <property type="entry name" value="EAL domain-like"/>
    <property type="match status" value="1"/>
</dbReference>
<name>A0ABM8E7Z9_9HYPH</name>